<dbReference type="AlphaFoldDB" id="A0AAD4T855"/>
<sequence>MELLRKRDNPAYKYTIATMGYGLRARTKKQKYSYSTSSLQSGRVHSQSDTGTPSY</sequence>
<comment type="caution">
    <text evidence="2">The sequence shown here is derived from an EMBL/GenBank/DDBJ whole genome shotgun (WGS) entry which is preliminary data.</text>
</comment>
<dbReference type="EMBL" id="JAJJMB010005149">
    <property type="protein sequence ID" value="KAI3940337.1"/>
    <property type="molecule type" value="Genomic_DNA"/>
</dbReference>
<dbReference type="Proteomes" id="UP001202328">
    <property type="component" value="Unassembled WGS sequence"/>
</dbReference>
<evidence type="ECO:0000256" key="1">
    <source>
        <dbReference type="SAM" id="MobiDB-lite"/>
    </source>
</evidence>
<name>A0AAD4T855_9MAGN</name>
<feature type="region of interest" description="Disordered" evidence="1">
    <location>
        <begin position="33"/>
        <end position="55"/>
    </location>
</feature>
<organism evidence="2 3">
    <name type="scientific">Papaver atlanticum</name>
    <dbReference type="NCBI Taxonomy" id="357466"/>
    <lineage>
        <taxon>Eukaryota</taxon>
        <taxon>Viridiplantae</taxon>
        <taxon>Streptophyta</taxon>
        <taxon>Embryophyta</taxon>
        <taxon>Tracheophyta</taxon>
        <taxon>Spermatophyta</taxon>
        <taxon>Magnoliopsida</taxon>
        <taxon>Ranunculales</taxon>
        <taxon>Papaveraceae</taxon>
        <taxon>Papaveroideae</taxon>
        <taxon>Papaver</taxon>
    </lineage>
</organism>
<evidence type="ECO:0000313" key="3">
    <source>
        <dbReference type="Proteomes" id="UP001202328"/>
    </source>
</evidence>
<gene>
    <name evidence="2" type="ORF">MKW98_024744</name>
</gene>
<keyword evidence="3" id="KW-1185">Reference proteome</keyword>
<feature type="compositionally biased region" description="Polar residues" evidence="1">
    <location>
        <begin position="43"/>
        <end position="55"/>
    </location>
</feature>
<proteinExistence type="predicted"/>
<reference evidence="2" key="1">
    <citation type="submission" date="2022-04" db="EMBL/GenBank/DDBJ databases">
        <title>A functionally conserved STORR gene fusion in Papaver species that diverged 16.8 million years ago.</title>
        <authorList>
            <person name="Catania T."/>
        </authorList>
    </citation>
    <scope>NUCLEOTIDE SEQUENCE</scope>
    <source>
        <strain evidence="2">S-188037</strain>
    </source>
</reference>
<evidence type="ECO:0000313" key="2">
    <source>
        <dbReference type="EMBL" id="KAI3940337.1"/>
    </source>
</evidence>
<protein>
    <submittedName>
        <fullName evidence="2">Uncharacterized protein</fullName>
    </submittedName>
</protein>
<accession>A0AAD4T855</accession>